<sequence length="46" mass="5578">MNEEDMMEIFVESEHITLRKYQSYEACATTGEIFAENKNRRHYFKS</sequence>
<evidence type="ECO:0000313" key="2">
    <source>
        <dbReference type="Proteomes" id="UP001312865"/>
    </source>
</evidence>
<reference evidence="1 2" key="1">
    <citation type="journal article" date="2018" name="J. Microbiol.">
        <title>Bacillus spongiae sp. nov., isolated from sponge of Jeju Island.</title>
        <authorList>
            <person name="Lee G.E."/>
            <person name="Im W.T."/>
            <person name="Park J.S."/>
        </authorList>
    </citation>
    <scope>NUCLEOTIDE SEQUENCE [LARGE SCALE GENOMIC DNA]</scope>
    <source>
        <strain evidence="1 2">135PIL107-10</strain>
    </source>
</reference>
<dbReference type="RefSeq" id="WP_336588674.1">
    <property type="nucleotide sequence ID" value="NZ_JBBAXC010000021.1"/>
</dbReference>
<dbReference type="Proteomes" id="UP001312865">
    <property type="component" value="Unassembled WGS sequence"/>
</dbReference>
<evidence type="ECO:0000313" key="1">
    <source>
        <dbReference type="EMBL" id="MEI5909157.1"/>
    </source>
</evidence>
<keyword evidence="2" id="KW-1185">Reference proteome</keyword>
<organism evidence="1 2">
    <name type="scientific">Bacillus spongiae</name>
    <dbReference type="NCBI Taxonomy" id="2683610"/>
    <lineage>
        <taxon>Bacteria</taxon>
        <taxon>Bacillati</taxon>
        <taxon>Bacillota</taxon>
        <taxon>Bacilli</taxon>
        <taxon>Bacillales</taxon>
        <taxon>Bacillaceae</taxon>
        <taxon>Bacillus</taxon>
    </lineage>
</organism>
<proteinExistence type="predicted"/>
<dbReference type="EMBL" id="JBBAXC010000021">
    <property type="protein sequence ID" value="MEI5909157.1"/>
    <property type="molecule type" value="Genomic_DNA"/>
</dbReference>
<comment type="caution">
    <text evidence="1">The sequence shown here is derived from an EMBL/GenBank/DDBJ whole genome shotgun (WGS) entry which is preliminary data.</text>
</comment>
<gene>
    <name evidence="1" type="ORF">WAK64_19085</name>
</gene>
<dbReference type="Gene3D" id="2.10.260.10">
    <property type="match status" value="1"/>
</dbReference>
<name>A0ABU8HIQ1_9BACI</name>
<protein>
    <submittedName>
        <fullName evidence="1">Uncharacterized protein</fullName>
    </submittedName>
</protein>
<accession>A0ABU8HIQ1</accession>